<keyword evidence="2" id="KW-1185">Reference proteome</keyword>
<organism evidence="1 2">
    <name type="scientific">Castellaniella ginsengisoli</name>
    <dbReference type="NCBI Taxonomy" id="546114"/>
    <lineage>
        <taxon>Bacteria</taxon>
        <taxon>Pseudomonadati</taxon>
        <taxon>Pseudomonadota</taxon>
        <taxon>Betaproteobacteria</taxon>
        <taxon>Burkholderiales</taxon>
        <taxon>Alcaligenaceae</taxon>
        <taxon>Castellaniella</taxon>
    </lineage>
</organism>
<proteinExistence type="predicted"/>
<comment type="caution">
    <text evidence="1">The sequence shown here is derived from an EMBL/GenBank/DDBJ whole genome shotgun (WGS) entry which is preliminary data.</text>
</comment>
<evidence type="ECO:0000313" key="1">
    <source>
        <dbReference type="EMBL" id="GAA0783246.1"/>
    </source>
</evidence>
<reference evidence="1 2" key="1">
    <citation type="journal article" date="2019" name="Int. J. Syst. Evol. Microbiol.">
        <title>The Global Catalogue of Microorganisms (GCM) 10K type strain sequencing project: providing services to taxonomists for standard genome sequencing and annotation.</title>
        <authorList>
            <consortium name="The Broad Institute Genomics Platform"/>
            <consortium name="The Broad Institute Genome Sequencing Center for Infectious Disease"/>
            <person name="Wu L."/>
            <person name="Ma J."/>
        </authorList>
    </citation>
    <scope>NUCLEOTIDE SEQUENCE [LARGE SCALE GENOMIC DNA]</scope>
    <source>
        <strain evidence="1 2">JCM 15515</strain>
    </source>
</reference>
<sequence>MTRMHNTLFPDHPGGATAEDFPPVHEAALPGHGMLKCGKALASLSNTTEVTMTRATTSTLHRIRRSSEPVSGQVKVLEGDALIKDMRAYGKKVSSSPAAARKFLMELGVLTADGKKKNLIRG</sequence>
<name>A0ABN1L1V6_9BURK</name>
<evidence type="ECO:0000313" key="2">
    <source>
        <dbReference type="Proteomes" id="UP001500573"/>
    </source>
</evidence>
<dbReference type="EMBL" id="BAAAEX010000019">
    <property type="protein sequence ID" value="GAA0783246.1"/>
    <property type="molecule type" value="Genomic_DNA"/>
</dbReference>
<dbReference type="Proteomes" id="UP001500573">
    <property type="component" value="Unassembled WGS sequence"/>
</dbReference>
<accession>A0ABN1L1V6</accession>
<dbReference type="RefSeq" id="WP_343839570.1">
    <property type="nucleotide sequence ID" value="NZ_BAAAEX010000019.1"/>
</dbReference>
<gene>
    <name evidence="1" type="ORF">GCM10009108_26830</name>
</gene>
<protein>
    <submittedName>
        <fullName evidence="1">Uncharacterized protein</fullName>
    </submittedName>
</protein>